<evidence type="ECO:0000313" key="5">
    <source>
        <dbReference type="EMBL" id="GFN91592.1"/>
    </source>
</evidence>
<name>A0AAV3ZA05_9GAST</name>
<proteinExistence type="predicted"/>
<protein>
    <submittedName>
        <fullName evidence="5">Neuronal acetylcholine receptor subunit alpha-7</fullName>
    </submittedName>
</protein>
<feature type="chain" id="PRO_5043439046" evidence="3">
    <location>
        <begin position="20"/>
        <end position="193"/>
    </location>
</feature>
<dbReference type="InterPro" id="IPR006201">
    <property type="entry name" value="Neur_channel"/>
</dbReference>
<keyword evidence="2" id="KW-0472">Membrane</keyword>
<evidence type="ECO:0000256" key="2">
    <source>
        <dbReference type="ARBA" id="ARBA00023136"/>
    </source>
</evidence>
<keyword evidence="3" id="KW-0732">Signal</keyword>
<dbReference type="InterPro" id="IPR006202">
    <property type="entry name" value="Neur_chan_lig-bd"/>
</dbReference>
<dbReference type="Gene3D" id="2.70.170.10">
    <property type="entry name" value="Neurotransmitter-gated ion-channel ligand-binding domain"/>
    <property type="match status" value="1"/>
</dbReference>
<evidence type="ECO:0000256" key="3">
    <source>
        <dbReference type="SAM" id="SignalP"/>
    </source>
</evidence>
<dbReference type="SUPFAM" id="SSF63712">
    <property type="entry name" value="Nicotinic receptor ligand binding domain-like"/>
    <property type="match status" value="1"/>
</dbReference>
<dbReference type="FunFam" id="2.70.170.10:FF:000028">
    <property type="entry name" value="AcetylCholine Receptor"/>
    <property type="match status" value="1"/>
</dbReference>
<dbReference type="InterPro" id="IPR018000">
    <property type="entry name" value="Neurotransmitter_ion_chnl_CS"/>
</dbReference>
<dbReference type="Pfam" id="PF02931">
    <property type="entry name" value="Neur_chan_LBD"/>
    <property type="match status" value="1"/>
</dbReference>
<dbReference type="EMBL" id="BLXT01002155">
    <property type="protein sequence ID" value="GFN91592.1"/>
    <property type="molecule type" value="Genomic_DNA"/>
</dbReference>
<evidence type="ECO:0000256" key="1">
    <source>
        <dbReference type="ARBA" id="ARBA00004141"/>
    </source>
</evidence>
<keyword evidence="6" id="KW-1185">Reference proteome</keyword>
<sequence length="193" mass="22130">MFLHMLSLHILMLISNVIGSTPISEHTKDIHKKLFDDYYRTVLPSPIFGARFSVHVSFSLFSLDEVNEKDQSVVTTGRLFLRWSDRAFVWNKGRYGNVSSIFVDQKDIWLPDITVGNSITSNLRLGFDELPCRVKSDGSVHWTPTVRLQTSCTIDVTYFPFDTQECDIVFETLITSEDEVTILLDLVKIHALR</sequence>
<dbReference type="AlphaFoldDB" id="A0AAV3ZA05"/>
<dbReference type="GO" id="GO:0005230">
    <property type="term" value="F:extracellular ligand-gated monoatomic ion channel activity"/>
    <property type="evidence" value="ECO:0007669"/>
    <property type="project" value="InterPro"/>
</dbReference>
<dbReference type="Proteomes" id="UP000735302">
    <property type="component" value="Unassembled WGS sequence"/>
</dbReference>
<dbReference type="PANTHER" id="PTHR18945">
    <property type="entry name" value="NEUROTRANSMITTER GATED ION CHANNEL"/>
    <property type="match status" value="1"/>
</dbReference>
<evidence type="ECO:0000313" key="6">
    <source>
        <dbReference type="Proteomes" id="UP000735302"/>
    </source>
</evidence>
<dbReference type="GO" id="GO:0004888">
    <property type="term" value="F:transmembrane signaling receptor activity"/>
    <property type="evidence" value="ECO:0007669"/>
    <property type="project" value="InterPro"/>
</dbReference>
<gene>
    <name evidence="5" type="ORF">PoB_001809800</name>
</gene>
<comment type="subcellular location">
    <subcellularLocation>
        <location evidence="1">Membrane</location>
        <topology evidence="1">Multi-pass membrane protein</topology>
    </subcellularLocation>
</comment>
<accession>A0AAV3ZA05</accession>
<organism evidence="5 6">
    <name type="scientific">Plakobranchus ocellatus</name>
    <dbReference type="NCBI Taxonomy" id="259542"/>
    <lineage>
        <taxon>Eukaryota</taxon>
        <taxon>Metazoa</taxon>
        <taxon>Spiralia</taxon>
        <taxon>Lophotrochozoa</taxon>
        <taxon>Mollusca</taxon>
        <taxon>Gastropoda</taxon>
        <taxon>Heterobranchia</taxon>
        <taxon>Euthyneura</taxon>
        <taxon>Panpulmonata</taxon>
        <taxon>Sacoglossa</taxon>
        <taxon>Placobranchoidea</taxon>
        <taxon>Plakobranchidae</taxon>
        <taxon>Plakobranchus</taxon>
    </lineage>
</organism>
<dbReference type="GO" id="GO:0016020">
    <property type="term" value="C:membrane"/>
    <property type="evidence" value="ECO:0007669"/>
    <property type="project" value="UniProtKB-SubCell"/>
</dbReference>
<comment type="caution">
    <text evidence="5">The sequence shown here is derived from an EMBL/GenBank/DDBJ whole genome shotgun (WGS) entry which is preliminary data.</text>
</comment>
<keyword evidence="5" id="KW-0675">Receptor</keyword>
<evidence type="ECO:0000259" key="4">
    <source>
        <dbReference type="Pfam" id="PF02931"/>
    </source>
</evidence>
<dbReference type="CDD" id="cd18989">
    <property type="entry name" value="LGIC_ECD_cation"/>
    <property type="match status" value="1"/>
</dbReference>
<dbReference type="PROSITE" id="PS00236">
    <property type="entry name" value="NEUROTR_ION_CHANNEL"/>
    <property type="match status" value="1"/>
</dbReference>
<dbReference type="InterPro" id="IPR036734">
    <property type="entry name" value="Neur_chan_lig-bd_sf"/>
</dbReference>
<feature type="signal peptide" evidence="3">
    <location>
        <begin position="1"/>
        <end position="19"/>
    </location>
</feature>
<reference evidence="5 6" key="1">
    <citation type="journal article" date="2021" name="Elife">
        <title>Chloroplast acquisition without the gene transfer in kleptoplastic sea slugs, Plakobranchus ocellatus.</title>
        <authorList>
            <person name="Maeda T."/>
            <person name="Takahashi S."/>
            <person name="Yoshida T."/>
            <person name="Shimamura S."/>
            <person name="Takaki Y."/>
            <person name="Nagai Y."/>
            <person name="Toyoda A."/>
            <person name="Suzuki Y."/>
            <person name="Arimoto A."/>
            <person name="Ishii H."/>
            <person name="Satoh N."/>
            <person name="Nishiyama T."/>
            <person name="Hasebe M."/>
            <person name="Maruyama T."/>
            <person name="Minagawa J."/>
            <person name="Obokata J."/>
            <person name="Shigenobu S."/>
        </authorList>
    </citation>
    <scope>NUCLEOTIDE SEQUENCE [LARGE SCALE GENOMIC DNA]</scope>
</reference>
<feature type="domain" description="Neurotransmitter-gated ion-channel ligand-binding" evidence="4">
    <location>
        <begin position="29"/>
        <end position="183"/>
    </location>
</feature>